<reference evidence="1" key="1">
    <citation type="submission" date="2019-08" db="EMBL/GenBank/DDBJ databases">
        <authorList>
            <person name="Kucharzyk K."/>
            <person name="Murdoch R.W."/>
            <person name="Higgins S."/>
            <person name="Loffler F."/>
        </authorList>
    </citation>
    <scope>NUCLEOTIDE SEQUENCE</scope>
</reference>
<proteinExistence type="predicted"/>
<accession>A0A645DVT4</accession>
<evidence type="ECO:0000313" key="1">
    <source>
        <dbReference type="EMBL" id="MPM92713.1"/>
    </source>
</evidence>
<dbReference type="EMBL" id="VSSQ01039615">
    <property type="protein sequence ID" value="MPM92713.1"/>
    <property type="molecule type" value="Genomic_DNA"/>
</dbReference>
<sequence length="81" mass="9844">MEAGQINMEVIAEFIQGRIIPRRIRYYDLASAEYRERDIRKISYEMRNQKETQFGIEFSDTESAILNYSHRTNQWRMVEHL</sequence>
<dbReference type="AlphaFoldDB" id="A0A645DVT4"/>
<protein>
    <submittedName>
        <fullName evidence="1">Uncharacterized protein</fullName>
    </submittedName>
</protein>
<gene>
    <name evidence="1" type="ORF">SDC9_139849</name>
</gene>
<name>A0A645DVT4_9ZZZZ</name>
<organism evidence="1">
    <name type="scientific">bioreactor metagenome</name>
    <dbReference type="NCBI Taxonomy" id="1076179"/>
    <lineage>
        <taxon>unclassified sequences</taxon>
        <taxon>metagenomes</taxon>
        <taxon>ecological metagenomes</taxon>
    </lineage>
</organism>
<comment type="caution">
    <text evidence="1">The sequence shown here is derived from an EMBL/GenBank/DDBJ whole genome shotgun (WGS) entry which is preliminary data.</text>
</comment>